<keyword evidence="10 12" id="KW-0472">Membrane</keyword>
<dbReference type="PANTHER" id="PTHR15422:SF21">
    <property type="entry name" value="TRANSMEMBRANE REDUCTASE CYB561D2"/>
    <property type="match status" value="1"/>
</dbReference>
<evidence type="ECO:0000256" key="5">
    <source>
        <dbReference type="ARBA" id="ARBA00022692"/>
    </source>
</evidence>
<evidence type="ECO:0000256" key="4">
    <source>
        <dbReference type="ARBA" id="ARBA00022617"/>
    </source>
</evidence>
<comment type="subcellular location">
    <subcellularLocation>
        <location evidence="2">Membrane</location>
        <topology evidence="2">Multi-pass membrane protein</topology>
    </subcellularLocation>
</comment>
<feature type="transmembrane region" description="Helical" evidence="12">
    <location>
        <begin position="118"/>
        <end position="143"/>
    </location>
</feature>
<keyword evidence="6" id="KW-0479">Metal-binding</keyword>
<evidence type="ECO:0000313" key="15">
    <source>
        <dbReference type="Proteomes" id="UP000694580"/>
    </source>
</evidence>
<dbReference type="GO" id="GO:0046872">
    <property type="term" value="F:metal ion binding"/>
    <property type="evidence" value="ECO:0007669"/>
    <property type="project" value="UniProtKB-KW"/>
</dbReference>
<feature type="transmembrane region" description="Helical" evidence="12">
    <location>
        <begin position="190"/>
        <end position="216"/>
    </location>
</feature>
<reference evidence="14" key="3">
    <citation type="submission" date="2025-09" db="UniProtKB">
        <authorList>
            <consortium name="Ensembl"/>
        </authorList>
    </citation>
    <scope>IDENTIFICATION</scope>
</reference>
<dbReference type="InterPro" id="IPR006593">
    <property type="entry name" value="Cyt_b561/ferric_Rdtase_TM"/>
</dbReference>
<accession>A0AAY3ZYF1</accession>
<keyword evidence="5 12" id="KW-0812">Transmembrane</keyword>
<evidence type="ECO:0000259" key="13">
    <source>
        <dbReference type="PROSITE" id="PS50939"/>
    </source>
</evidence>
<dbReference type="GO" id="GO:0005783">
    <property type="term" value="C:endoplasmic reticulum"/>
    <property type="evidence" value="ECO:0007669"/>
    <property type="project" value="TreeGrafter"/>
</dbReference>
<sequence>MAPQSLSAEPRVLALSRLVCGLLTHLLVLVFSVFVAVLAKPGSSLFSWHPFLMTASFFFMTEALLLFSPHCSPAWKLTHASRSRIHWALQCLSVTCACLGLVAISFNKHLNEKPHFTTWHGLVGIATVLVVAVQCVAGLPLVYIKLAKGWSLSRLKRYHATSGLTVYLLACSSLLLGTCSIWFTSSVSTYTWYLMALIPAFSALVIMSQVSSAYVAKKRLQC</sequence>
<keyword evidence="7" id="KW-0249">Electron transport</keyword>
<evidence type="ECO:0000256" key="11">
    <source>
        <dbReference type="ARBA" id="ARBA00024225"/>
    </source>
</evidence>
<dbReference type="GeneTree" id="ENSGT00440000038072"/>
<comment type="cofactor">
    <cofactor evidence="1">
        <name>heme b</name>
        <dbReference type="ChEBI" id="CHEBI:60344"/>
    </cofactor>
</comment>
<dbReference type="SMART" id="SM00665">
    <property type="entry name" value="B561"/>
    <property type="match status" value="1"/>
</dbReference>
<evidence type="ECO:0000256" key="7">
    <source>
        <dbReference type="ARBA" id="ARBA00022982"/>
    </source>
</evidence>
<evidence type="ECO:0000256" key="10">
    <source>
        <dbReference type="ARBA" id="ARBA00023136"/>
    </source>
</evidence>
<feature type="transmembrane region" description="Helical" evidence="12">
    <location>
        <begin position="164"/>
        <end position="184"/>
    </location>
</feature>
<feature type="transmembrane region" description="Helical" evidence="12">
    <location>
        <begin position="45"/>
        <end position="67"/>
    </location>
</feature>
<dbReference type="Proteomes" id="UP000694580">
    <property type="component" value="Chromosome 2"/>
</dbReference>
<dbReference type="Pfam" id="PF03188">
    <property type="entry name" value="Cytochrom_B561"/>
    <property type="match status" value="1"/>
</dbReference>
<dbReference type="EC" id="7.2.1.3" evidence="11"/>
<dbReference type="PANTHER" id="PTHR15422">
    <property type="entry name" value="OS05G0565100 PROTEIN"/>
    <property type="match status" value="1"/>
</dbReference>
<dbReference type="CDD" id="cd08761">
    <property type="entry name" value="Cyt_b561_CYB561D2_like"/>
    <property type="match status" value="1"/>
</dbReference>
<dbReference type="InterPro" id="IPR045150">
    <property type="entry name" value="CYB561D1/2"/>
</dbReference>
<organism evidence="14 15">
    <name type="scientific">Denticeps clupeoides</name>
    <name type="common">denticle herring</name>
    <dbReference type="NCBI Taxonomy" id="299321"/>
    <lineage>
        <taxon>Eukaryota</taxon>
        <taxon>Metazoa</taxon>
        <taxon>Chordata</taxon>
        <taxon>Craniata</taxon>
        <taxon>Vertebrata</taxon>
        <taxon>Euteleostomi</taxon>
        <taxon>Actinopterygii</taxon>
        <taxon>Neopterygii</taxon>
        <taxon>Teleostei</taxon>
        <taxon>Clupei</taxon>
        <taxon>Clupeiformes</taxon>
        <taxon>Denticipitoidei</taxon>
        <taxon>Denticipitidae</taxon>
        <taxon>Denticeps</taxon>
    </lineage>
</organism>
<proteinExistence type="predicted"/>
<dbReference type="GO" id="GO:0016020">
    <property type="term" value="C:membrane"/>
    <property type="evidence" value="ECO:0007669"/>
    <property type="project" value="UniProtKB-SubCell"/>
</dbReference>
<evidence type="ECO:0000256" key="6">
    <source>
        <dbReference type="ARBA" id="ARBA00022723"/>
    </source>
</evidence>
<dbReference type="Gene3D" id="1.20.120.1770">
    <property type="match status" value="1"/>
</dbReference>
<evidence type="ECO:0000313" key="14">
    <source>
        <dbReference type="Ensembl" id="ENSDCDP00010002148.1"/>
    </source>
</evidence>
<dbReference type="RefSeq" id="XP_028818171.1">
    <property type="nucleotide sequence ID" value="XM_028962338.1"/>
</dbReference>
<evidence type="ECO:0000256" key="1">
    <source>
        <dbReference type="ARBA" id="ARBA00001970"/>
    </source>
</evidence>
<reference evidence="14" key="2">
    <citation type="submission" date="2025-08" db="UniProtKB">
        <authorList>
            <consortium name="Ensembl"/>
        </authorList>
    </citation>
    <scope>IDENTIFICATION</scope>
</reference>
<dbReference type="PROSITE" id="PS50939">
    <property type="entry name" value="CYTOCHROME_B561"/>
    <property type="match status" value="1"/>
</dbReference>
<dbReference type="GeneID" id="114769378"/>
<keyword evidence="4" id="KW-0349">Heme</keyword>
<keyword evidence="9" id="KW-0408">Iron</keyword>
<feature type="transmembrane region" description="Helical" evidence="12">
    <location>
        <begin position="87"/>
        <end position="106"/>
    </location>
</feature>
<protein>
    <recommendedName>
        <fullName evidence="11">ascorbate ferrireductase (transmembrane)</fullName>
        <ecNumber evidence="11">7.2.1.3</ecNumber>
    </recommendedName>
</protein>
<name>A0AAY3ZYF1_9TELE</name>
<evidence type="ECO:0000256" key="12">
    <source>
        <dbReference type="SAM" id="Phobius"/>
    </source>
</evidence>
<dbReference type="AlphaFoldDB" id="A0AAY3ZYF1"/>
<feature type="domain" description="Cytochrome b561" evidence="13">
    <location>
        <begin position="16"/>
        <end position="217"/>
    </location>
</feature>
<evidence type="ECO:0000256" key="9">
    <source>
        <dbReference type="ARBA" id="ARBA00023004"/>
    </source>
</evidence>
<gene>
    <name evidence="14" type="primary">CYB561D2</name>
</gene>
<evidence type="ECO:0000256" key="3">
    <source>
        <dbReference type="ARBA" id="ARBA00022448"/>
    </source>
</evidence>
<feature type="transmembrane region" description="Helical" evidence="12">
    <location>
        <begin position="12"/>
        <end position="39"/>
    </location>
</feature>
<keyword evidence="15" id="KW-1185">Reference proteome</keyword>
<evidence type="ECO:0000256" key="8">
    <source>
        <dbReference type="ARBA" id="ARBA00022989"/>
    </source>
</evidence>
<keyword evidence="3" id="KW-0813">Transport</keyword>
<reference evidence="14 15" key="1">
    <citation type="submission" date="2020-06" db="EMBL/GenBank/DDBJ databases">
        <authorList>
            <consortium name="Wellcome Sanger Institute Data Sharing"/>
        </authorList>
    </citation>
    <scope>NUCLEOTIDE SEQUENCE [LARGE SCALE GENOMIC DNA]</scope>
</reference>
<dbReference type="Ensembl" id="ENSDCDT00010002235.1">
    <property type="protein sequence ID" value="ENSDCDP00010002148.1"/>
    <property type="gene ID" value="ENSDCDG00010001077.1"/>
</dbReference>
<evidence type="ECO:0000256" key="2">
    <source>
        <dbReference type="ARBA" id="ARBA00004141"/>
    </source>
</evidence>
<keyword evidence="8 12" id="KW-1133">Transmembrane helix</keyword>
<dbReference type="GO" id="GO:0140571">
    <property type="term" value="F:transmembrane ascorbate ferrireductase activity"/>
    <property type="evidence" value="ECO:0007669"/>
    <property type="project" value="UniProtKB-EC"/>
</dbReference>
<dbReference type="GO" id="GO:0140575">
    <property type="term" value="F:transmembrane monodehydroascorbate reductase activity"/>
    <property type="evidence" value="ECO:0007669"/>
    <property type="project" value="InterPro"/>
</dbReference>